<comment type="caution">
    <text evidence="2">The sequence shown here is derived from an EMBL/GenBank/DDBJ whole genome shotgun (WGS) entry which is preliminary data.</text>
</comment>
<evidence type="ECO:0000313" key="2">
    <source>
        <dbReference type="EMBL" id="KAF9604354.1"/>
    </source>
</evidence>
<evidence type="ECO:0000256" key="1">
    <source>
        <dbReference type="ARBA" id="ARBA00005851"/>
    </source>
</evidence>
<evidence type="ECO:0000313" key="3">
    <source>
        <dbReference type="Proteomes" id="UP000631114"/>
    </source>
</evidence>
<protein>
    <submittedName>
        <fullName evidence="2">Uncharacterized protein</fullName>
    </submittedName>
</protein>
<dbReference type="PANTHER" id="PTHR11954">
    <property type="entry name" value="D-DOPACHROME DECARBOXYLASE"/>
    <property type="match status" value="1"/>
</dbReference>
<reference evidence="2 3" key="1">
    <citation type="submission" date="2020-10" db="EMBL/GenBank/DDBJ databases">
        <title>The Coptis chinensis genome and diversification of protoberbering-type alkaloids.</title>
        <authorList>
            <person name="Wang B."/>
            <person name="Shu S."/>
            <person name="Song C."/>
            <person name="Liu Y."/>
        </authorList>
    </citation>
    <scope>NUCLEOTIDE SEQUENCE [LARGE SCALE GENOMIC DNA]</scope>
    <source>
        <strain evidence="2">HL-2020</strain>
        <tissue evidence="2">Leaf</tissue>
    </source>
</reference>
<dbReference type="InterPro" id="IPR001398">
    <property type="entry name" value="Macrophage_inhib_fac"/>
</dbReference>
<dbReference type="OrthoDB" id="255819at2759"/>
<proteinExistence type="inferred from homology"/>
<dbReference type="AlphaFoldDB" id="A0A835HTG5"/>
<dbReference type="InterPro" id="IPR014347">
    <property type="entry name" value="Tautomerase/MIF_sf"/>
</dbReference>
<dbReference type="Proteomes" id="UP000631114">
    <property type="component" value="Unassembled WGS sequence"/>
</dbReference>
<dbReference type="GO" id="GO:0005615">
    <property type="term" value="C:extracellular space"/>
    <property type="evidence" value="ECO:0007669"/>
    <property type="project" value="TreeGrafter"/>
</dbReference>
<dbReference type="PANTHER" id="PTHR11954:SF42">
    <property type="entry name" value="TAUTOMERASE_MIF SUPERFAMILY PROTEIN"/>
    <property type="match status" value="1"/>
</dbReference>
<dbReference type="EMBL" id="JADFTS010000005">
    <property type="protein sequence ID" value="KAF9604354.1"/>
    <property type="molecule type" value="Genomic_DNA"/>
</dbReference>
<name>A0A835HTG5_9MAGN</name>
<dbReference type="SUPFAM" id="SSF55331">
    <property type="entry name" value="Tautomerase/MIF"/>
    <property type="match status" value="1"/>
</dbReference>
<keyword evidence="3" id="KW-1185">Reference proteome</keyword>
<accession>A0A835HTG5</accession>
<gene>
    <name evidence="2" type="ORF">IFM89_006361</name>
</gene>
<dbReference type="Gene3D" id="3.30.429.10">
    <property type="entry name" value="Macrophage Migration Inhibitory Factor"/>
    <property type="match status" value="1"/>
</dbReference>
<dbReference type="GO" id="GO:0050178">
    <property type="term" value="F:phenylpyruvate tautomerase activity"/>
    <property type="evidence" value="ECO:0007669"/>
    <property type="project" value="TreeGrafter"/>
</dbReference>
<comment type="similarity">
    <text evidence="1">Belongs to the MIF family.</text>
</comment>
<organism evidence="2 3">
    <name type="scientific">Coptis chinensis</name>
    <dbReference type="NCBI Taxonomy" id="261450"/>
    <lineage>
        <taxon>Eukaryota</taxon>
        <taxon>Viridiplantae</taxon>
        <taxon>Streptophyta</taxon>
        <taxon>Embryophyta</taxon>
        <taxon>Tracheophyta</taxon>
        <taxon>Spermatophyta</taxon>
        <taxon>Magnoliopsida</taxon>
        <taxon>Ranunculales</taxon>
        <taxon>Ranunculaceae</taxon>
        <taxon>Coptidoideae</taxon>
        <taxon>Coptis</taxon>
    </lineage>
</organism>
<sequence>MSQVQLTSGSRIVLMGSIPIAFGRTGQPSAYGELVSIGGLYLDTNKKLSAAAATILEIKLFVPKNHFFL</sequence>